<protein>
    <submittedName>
        <fullName evidence="5">Arsenical resistance operon repressor</fullName>
    </submittedName>
</protein>
<dbReference type="SMART" id="SM00418">
    <property type="entry name" value="HTH_ARSR"/>
    <property type="match status" value="1"/>
</dbReference>
<keyword evidence="3" id="KW-0804">Transcription</keyword>
<dbReference type="SUPFAM" id="SSF46785">
    <property type="entry name" value="Winged helix' DNA-binding domain"/>
    <property type="match status" value="1"/>
</dbReference>
<dbReference type="GO" id="GO:0003677">
    <property type="term" value="F:DNA binding"/>
    <property type="evidence" value="ECO:0007669"/>
    <property type="project" value="UniProtKB-KW"/>
</dbReference>
<dbReference type="Gene3D" id="1.10.10.10">
    <property type="entry name" value="Winged helix-like DNA-binding domain superfamily/Winged helix DNA-binding domain"/>
    <property type="match status" value="1"/>
</dbReference>
<dbReference type="NCBIfam" id="NF033788">
    <property type="entry name" value="HTH_metalloreg"/>
    <property type="match status" value="1"/>
</dbReference>
<dbReference type="PANTHER" id="PTHR33154:SF18">
    <property type="entry name" value="ARSENICAL RESISTANCE OPERON REPRESSOR"/>
    <property type="match status" value="1"/>
</dbReference>
<dbReference type="PRINTS" id="PR00778">
    <property type="entry name" value="HTHARSR"/>
</dbReference>
<dbReference type="InterPro" id="IPR036388">
    <property type="entry name" value="WH-like_DNA-bd_sf"/>
</dbReference>
<dbReference type="Pfam" id="PF01022">
    <property type="entry name" value="HTH_5"/>
    <property type="match status" value="1"/>
</dbReference>
<dbReference type="EMBL" id="UOFZ01000170">
    <property type="protein sequence ID" value="VAX14333.1"/>
    <property type="molecule type" value="Genomic_DNA"/>
</dbReference>
<dbReference type="PROSITE" id="PS50987">
    <property type="entry name" value="HTH_ARSR_2"/>
    <property type="match status" value="1"/>
</dbReference>
<dbReference type="InterPro" id="IPR036390">
    <property type="entry name" value="WH_DNA-bd_sf"/>
</dbReference>
<gene>
    <name evidence="5" type="ORF">MNBD_GAMMA24-65</name>
</gene>
<dbReference type="PANTHER" id="PTHR33154">
    <property type="entry name" value="TRANSCRIPTIONAL REGULATOR, ARSR FAMILY"/>
    <property type="match status" value="1"/>
</dbReference>
<proteinExistence type="predicted"/>
<dbReference type="AlphaFoldDB" id="A0A3B1BQ46"/>
<dbReference type="FunFam" id="1.10.10.10:FF:000279">
    <property type="entry name" value="Transcriptional regulator, ArsR family"/>
    <property type="match status" value="1"/>
</dbReference>
<evidence type="ECO:0000256" key="1">
    <source>
        <dbReference type="ARBA" id="ARBA00023015"/>
    </source>
</evidence>
<reference evidence="5" key="1">
    <citation type="submission" date="2018-06" db="EMBL/GenBank/DDBJ databases">
        <authorList>
            <person name="Zhirakovskaya E."/>
        </authorList>
    </citation>
    <scope>NUCLEOTIDE SEQUENCE</scope>
</reference>
<name>A0A3B1BQ46_9ZZZZ</name>
<dbReference type="GO" id="GO:0003700">
    <property type="term" value="F:DNA-binding transcription factor activity"/>
    <property type="evidence" value="ECO:0007669"/>
    <property type="project" value="InterPro"/>
</dbReference>
<accession>A0A3B1BQ46</accession>
<feature type="domain" description="HTH arsR-type" evidence="4">
    <location>
        <begin position="9"/>
        <end position="103"/>
    </location>
</feature>
<organism evidence="5">
    <name type="scientific">hydrothermal vent metagenome</name>
    <dbReference type="NCBI Taxonomy" id="652676"/>
    <lineage>
        <taxon>unclassified sequences</taxon>
        <taxon>metagenomes</taxon>
        <taxon>ecological metagenomes</taxon>
    </lineage>
</organism>
<evidence type="ECO:0000313" key="5">
    <source>
        <dbReference type="EMBL" id="VAX14333.1"/>
    </source>
</evidence>
<dbReference type="NCBIfam" id="NF007528">
    <property type="entry name" value="PRK10141.1"/>
    <property type="match status" value="1"/>
</dbReference>
<sequence>MCLTIYTDNHILHAMTEIEFYKQLADETRLRCLMLIFAENELCVCELTHALGLSQPKISRHLANLRQAGVLKDRREGQWIYYHLQKNLPAWVQQVIAKTAEGLHDSAPYAQDLDNLKSMAGRPGDACATLTTE</sequence>
<evidence type="ECO:0000256" key="3">
    <source>
        <dbReference type="ARBA" id="ARBA00023163"/>
    </source>
</evidence>
<evidence type="ECO:0000256" key="2">
    <source>
        <dbReference type="ARBA" id="ARBA00023125"/>
    </source>
</evidence>
<evidence type="ECO:0000259" key="4">
    <source>
        <dbReference type="PROSITE" id="PS50987"/>
    </source>
</evidence>
<dbReference type="InterPro" id="IPR001845">
    <property type="entry name" value="HTH_ArsR_DNA-bd_dom"/>
</dbReference>
<dbReference type="InterPro" id="IPR051081">
    <property type="entry name" value="HTH_MetalResp_TranReg"/>
</dbReference>
<dbReference type="InterPro" id="IPR011991">
    <property type="entry name" value="ArsR-like_HTH"/>
</dbReference>
<keyword evidence="1" id="KW-0805">Transcription regulation</keyword>
<dbReference type="CDD" id="cd00090">
    <property type="entry name" value="HTH_ARSR"/>
    <property type="match status" value="1"/>
</dbReference>
<keyword evidence="2" id="KW-0238">DNA-binding</keyword>